<sequence>MPKTAIILGATGLTGGLLTELLINDPAYSKIKLFTRRPTTFSSPKIEEIICDLLELETAKENFTGDVVFCCIGTTKAKTPDRDQYHKIDYGIPLEAAQLAKENNIDTFMVISSMGTSAKSPFFYVRTKGEMERDVLKIGISQTYIIKPAFINGRPDEDRKGEKTLKFFMKVMDFFMVGPLKKYKSIQGLQIAEAMAYLGTHDYKEQNVFNEQIKTLSNAYRI</sequence>
<feature type="domain" description="Semialdehyde dehydrogenase NAD-binding" evidence="1">
    <location>
        <begin position="4"/>
        <end position="100"/>
    </location>
</feature>
<dbReference type="Gene3D" id="3.40.50.720">
    <property type="entry name" value="NAD(P)-binding Rossmann-like Domain"/>
    <property type="match status" value="1"/>
</dbReference>
<dbReference type="RefSeq" id="WP_379980497.1">
    <property type="nucleotide sequence ID" value="NZ_JBHSFV010000010.1"/>
</dbReference>
<dbReference type="PANTHER" id="PTHR14097">
    <property type="entry name" value="OXIDOREDUCTASE HTATIP2"/>
    <property type="match status" value="1"/>
</dbReference>
<dbReference type="InterPro" id="IPR016040">
    <property type="entry name" value="NAD(P)-bd_dom"/>
</dbReference>
<gene>
    <name evidence="2" type="ORF">ACFO3O_15725</name>
</gene>
<accession>A0ABV9I0N9</accession>
<proteinExistence type="predicted"/>
<evidence type="ECO:0000313" key="2">
    <source>
        <dbReference type="EMBL" id="MFC4635358.1"/>
    </source>
</evidence>
<dbReference type="EMBL" id="JBHSFV010000010">
    <property type="protein sequence ID" value="MFC4635358.1"/>
    <property type="molecule type" value="Genomic_DNA"/>
</dbReference>
<comment type="caution">
    <text evidence="2">The sequence shown here is derived from an EMBL/GenBank/DDBJ whole genome shotgun (WGS) entry which is preliminary data.</text>
</comment>
<dbReference type="PANTHER" id="PTHR14097:SF7">
    <property type="entry name" value="OXIDOREDUCTASE HTATIP2"/>
    <property type="match status" value="1"/>
</dbReference>
<organism evidence="2 3">
    <name type="scientific">Dokdonia ponticola</name>
    <dbReference type="NCBI Taxonomy" id="2041041"/>
    <lineage>
        <taxon>Bacteria</taxon>
        <taxon>Pseudomonadati</taxon>
        <taxon>Bacteroidota</taxon>
        <taxon>Flavobacteriia</taxon>
        <taxon>Flavobacteriales</taxon>
        <taxon>Flavobacteriaceae</taxon>
        <taxon>Dokdonia</taxon>
    </lineage>
</organism>
<evidence type="ECO:0000313" key="3">
    <source>
        <dbReference type="Proteomes" id="UP001596043"/>
    </source>
</evidence>
<dbReference type="Proteomes" id="UP001596043">
    <property type="component" value="Unassembled WGS sequence"/>
</dbReference>
<dbReference type="InterPro" id="IPR000534">
    <property type="entry name" value="Semialdehyde_DH_NAD-bd"/>
</dbReference>
<reference evidence="3" key="1">
    <citation type="journal article" date="2019" name="Int. J. Syst. Evol. Microbiol.">
        <title>The Global Catalogue of Microorganisms (GCM) 10K type strain sequencing project: providing services to taxonomists for standard genome sequencing and annotation.</title>
        <authorList>
            <consortium name="The Broad Institute Genomics Platform"/>
            <consortium name="The Broad Institute Genome Sequencing Center for Infectious Disease"/>
            <person name="Wu L."/>
            <person name="Ma J."/>
        </authorList>
    </citation>
    <scope>NUCLEOTIDE SEQUENCE [LARGE SCALE GENOMIC DNA]</scope>
    <source>
        <strain evidence="3">YJ-61-S</strain>
    </source>
</reference>
<keyword evidence="3" id="KW-1185">Reference proteome</keyword>
<protein>
    <submittedName>
        <fullName evidence="2">NAD(P)H-binding protein</fullName>
    </submittedName>
</protein>
<dbReference type="SMART" id="SM00859">
    <property type="entry name" value="Semialdhyde_dh"/>
    <property type="match status" value="1"/>
</dbReference>
<name>A0ABV9I0N9_9FLAO</name>
<dbReference type="SUPFAM" id="SSF51735">
    <property type="entry name" value="NAD(P)-binding Rossmann-fold domains"/>
    <property type="match status" value="1"/>
</dbReference>
<dbReference type="Pfam" id="PF13460">
    <property type="entry name" value="NAD_binding_10"/>
    <property type="match status" value="1"/>
</dbReference>
<dbReference type="InterPro" id="IPR036291">
    <property type="entry name" value="NAD(P)-bd_dom_sf"/>
</dbReference>
<evidence type="ECO:0000259" key="1">
    <source>
        <dbReference type="SMART" id="SM00859"/>
    </source>
</evidence>